<gene>
    <name evidence="1" type="ORF">JOF53_000154</name>
</gene>
<name>A0ABS5A4R7_9PSEU</name>
<keyword evidence="1" id="KW-0238">DNA-binding</keyword>
<reference evidence="1 2" key="1">
    <citation type="submission" date="2021-03" db="EMBL/GenBank/DDBJ databases">
        <title>Sequencing the genomes of 1000 actinobacteria strains.</title>
        <authorList>
            <person name="Klenk H.-P."/>
        </authorList>
    </citation>
    <scope>NUCLEOTIDE SEQUENCE [LARGE SCALE GENOMIC DNA]</scope>
    <source>
        <strain evidence="1 2">DSM 44580</strain>
    </source>
</reference>
<evidence type="ECO:0000313" key="1">
    <source>
        <dbReference type="EMBL" id="MBP2471282.1"/>
    </source>
</evidence>
<dbReference type="EMBL" id="JAGIOO010000001">
    <property type="protein sequence ID" value="MBP2471282.1"/>
    <property type="molecule type" value="Genomic_DNA"/>
</dbReference>
<protein>
    <submittedName>
        <fullName evidence="1">DNA-binding transcriptional ArsR family regulator</fullName>
    </submittedName>
</protein>
<proteinExistence type="predicted"/>
<dbReference type="CDD" id="cd00090">
    <property type="entry name" value="HTH_ARSR"/>
    <property type="match status" value="1"/>
</dbReference>
<keyword evidence="2" id="KW-1185">Reference proteome</keyword>
<organism evidence="1 2">
    <name type="scientific">Crossiella equi</name>
    <dbReference type="NCBI Taxonomy" id="130796"/>
    <lineage>
        <taxon>Bacteria</taxon>
        <taxon>Bacillati</taxon>
        <taxon>Actinomycetota</taxon>
        <taxon>Actinomycetes</taxon>
        <taxon>Pseudonocardiales</taxon>
        <taxon>Pseudonocardiaceae</taxon>
        <taxon>Crossiella</taxon>
    </lineage>
</organism>
<dbReference type="SUPFAM" id="SSF46785">
    <property type="entry name" value="Winged helix' DNA-binding domain"/>
    <property type="match status" value="1"/>
</dbReference>
<dbReference type="InterPro" id="IPR011991">
    <property type="entry name" value="ArsR-like_HTH"/>
</dbReference>
<dbReference type="Gene3D" id="1.10.10.10">
    <property type="entry name" value="Winged helix-like DNA-binding domain superfamily/Winged helix DNA-binding domain"/>
    <property type="match status" value="1"/>
</dbReference>
<dbReference type="GO" id="GO:0003677">
    <property type="term" value="F:DNA binding"/>
    <property type="evidence" value="ECO:0007669"/>
    <property type="project" value="UniProtKB-KW"/>
</dbReference>
<dbReference type="Proteomes" id="UP001519363">
    <property type="component" value="Unassembled WGS sequence"/>
</dbReference>
<dbReference type="Pfam" id="PF12840">
    <property type="entry name" value="HTH_20"/>
    <property type="match status" value="1"/>
</dbReference>
<evidence type="ECO:0000313" key="2">
    <source>
        <dbReference type="Proteomes" id="UP001519363"/>
    </source>
</evidence>
<dbReference type="InterPro" id="IPR036388">
    <property type="entry name" value="WH-like_DNA-bd_sf"/>
</dbReference>
<comment type="caution">
    <text evidence="1">The sequence shown here is derived from an EMBL/GenBank/DDBJ whole genome shotgun (WGS) entry which is preliminary data.</text>
</comment>
<accession>A0ABS5A4R7</accession>
<dbReference type="InterPro" id="IPR036390">
    <property type="entry name" value="WH_DNA-bd_sf"/>
</dbReference>
<dbReference type="RefSeq" id="WP_086782630.1">
    <property type="nucleotide sequence ID" value="NZ_JAGIOO010000001.1"/>
</dbReference>
<sequence>MEGRRITDPEVLRSLAQPIRQKLYRLLAQTGPATVSALAKRIDTDPGLVSYHLRELAKGGYIVEAPELARDRRERWWRASAEQQSWAWTDFSSPEARTVAGAALAQMVTDQFERSRTFQETRSAWGGQWNSSAFTSNHYLRLTDVELRQLEDELHAVLDRWKAPREQLPAGPEAEDGREHVFLFLHGFPERP</sequence>